<evidence type="ECO:0000256" key="1">
    <source>
        <dbReference type="ARBA" id="ARBA00022563"/>
    </source>
</evidence>
<dbReference type="InterPro" id="IPR002376">
    <property type="entry name" value="Formyl_transf_N"/>
</dbReference>
<evidence type="ECO:0000313" key="6">
    <source>
        <dbReference type="EMBL" id="MCW9708466.1"/>
    </source>
</evidence>
<dbReference type="InterPro" id="IPR045865">
    <property type="entry name" value="ACT-like_dom_sf"/>
</dbReference>
<reference evidence="6 7" key="1">
    <citation type="submission" date="2021-03" db="EMBL/GenBank/DDBJ databases">
        <title>Aliifodinibius sp. nov., a new bacterium isolated from saline soil.</title>
        <authorList>
            <person name="Galisteo C."/>
            <person name="De La Haba R."/>
            <person name="Sanchez-Porro C."/>
            <person name="Ventosa A."/>
        </authorList>
    </citation>
    <scope>NUCLEOTIDE SEQUENCE [LARGE SCALE GENOMIC DNA]</scope>
    <source>
        <strain evidence="6 7">1BSP15-2V2</strain>
    </source>
</reference>
<evidence type="ECO:0000256" key="2">
    <source>
        <dbReference type="ARBA" id="ARBA00022801"/>
    </source>
</evidence>
<keyword evidence="3" id="KW-0658">Purine biosynthesis</keyword>
<comment type="catalytic activity">
    <reaction evidence="3">
        <text>(6R)-10-formyltetrahydrofolate + H2O = (6S)-5,6,7,8-tetrahydrofolate + formate + H(+)</text>
        <dbReference type="Rhea" id="RHEA:19833"/>
        <dbReference type="ChEBI" id="CHEBI:15377"/>
        <dbReference type="ChEBI" id="CHEBI:15378"/>
        <dbReference type="ChEBI" id="CHEBI:15740"/>
        <dbReference type="ChEBI" id="CHEBI:57453"/>
        <dbReference type="ChEBI" id="CHEBI:195366"/>
        <dbReference type="EC" id="3.5.1.10"/>
    </reaction>
</comment>
<dbReference type="PRINTS" id="PR01575">
    <property type="entry name" value="FFH4HYDRLASE"/>
</dbReference>
<evidence type="ECO:0000313" key="7">
    <source>
        <dbReference type="Proteomes" id="UP001207918"/>
    </source>
</evidence>
<dbReference type="InterPro" id="IPR036477">
    <property type="entry name" value="Formyl_transf_N_sf"/>
</dbReference>
<organism evidence="6 7">
    <name type="scientific">Fodinibius salsisoli</name>
    <dbReference type="NCBI Taxonomy" id="2820877"/>
    <lineage>
        <taxon>Bacteria</taxon>
        <taxon>Pseudomonadati</taxon>
        <taxon>Balneolota</taxon>
        <taxon>Balneolia</taxon>
        <taxon>Balneolales</taxon>
        <taxon>Balneolaceae</taxon>
        <taxon>Fodinibius</taxon>
    </lineage>
</organism>
<comment type="caution">
    <text evidence="6">The sequence shown here is derived from an EMBL/GenBank/DDBJ whole genome shotgun (WGS) entry which is preliminary data.</text>
</comment>
<feature type="active site" evidence="3">
    <location>
        <position position="222"/>
    </location>
</feature>
<dbReference type="EC" id="3.5.1.10" evidence="3 4"/>
<evidence type="ECO:0000256" key="3">
    <source>
        <dbReference type="HAMAP-Rule" id="MF_01927"/>
    </source>
</evidence>
<dbReference type="Pfam" id="PF00551">
    <property type="entry name" value="Formyl_trans_N"/>
    <property type="match status" value="1"/>
</dbReference>
<dbReference type="Pfam" id="PF01842">
    <property type="entry name" value="ACT"/>
    <property type="match status" value="1"/>
</dbReference>
<comment type="similarity">
    <text evidence="3">Belongs to the PurU family.</text>
</comment>
<dbReference type="PANTHER" id="PTHR42706:SF1">
    <property type="entry name" value="FORMYLTETRAHYDROFOLATE DEFORMYLASE 2, MITOCHONDRIAL"/>
    <property type="match status" value="1"/>
</dbReference>
<keyword evidence="2 3" id="KW-0378">Hydrolase</keyword>
<dbReference type="InterPro" id="IPR004810">
    <property type="entry name" value="PurU"/>
</dbReference>
<protein>
    <recommendedName>
        <fullName evidence="3 4">Formyltetrahydrofolate deformylase</fullName>
        <ecNumber evidence="3 4">3.5.1.10</ecNumber>
    </recommendedName>
    <alternativeName>
        <fullName evidence="3">Formyl-FH(4) hydrolase</fullName>
    </alternativeName>
</protein>
<name>A0ABT3PRK1_9BACT</name>
<accession>A0ABT3PRK1</accession>
<dbReference type="PANTHER" id="PTHR42706">
    <property type="entry name" value="FORMYLTETRAHYDROFOLATE DEFORMYLASE"/>
    <property type="match status" value="1"/>
</dbReference>
<dbReference type="PIRSF" id="PIRSF036480">
    <property type="entry name" value="FormyFH4_hydr"/>
    <property type="match status" value="1"/>
</dbReference>
<sequence>MVRQVLHIDCPDEKGLVYRITEVLYKHGLNIVSNQEFVDATTEHFVMRTAFEGAETPNGMLEDLEQALPAKANIRRAKIGDRSMIIMATKEAHCLGDLLLRYNYGEIPADIDAVISNHEELRSLTEAFDIPFHYVDHEGLERREHEEQIQKVIDQYQSDYIVLAKYMRIFTPEFVTRYQDRIINIHHSFLPAFVGANPYKQAFERGVKIIGATAHFVTDDLDEGPIIAQDVLPVNHSYTAEEMANAGRDVEKTILAKAVKLVLEERIFIHDNRTIVFE</sequence>
<dbReference type="Gene3D" id="3.30.70.260">
    <property type="match status" value="1"/>
</dbReference>
<dbReference type="SUPFAM" id="SSF53328">
    <property type="entry name" value="Formyltransferase"/>
    <property type="match status" value="1"/>
</dbReference>
<dbReference type="CDD" id="cd08648">
    <property type="entry name" value="FMT_core_Formyl-FH4-Hydrolase_C"/>
    <property type="match status" value="1"/>
</dbReference>
<keyword evidence="7" id="KW-1185">Reference proteome</keyword>
<dbReference type="InterPro" id="IPR002912">
    <property type="entry name" value="ACT_dom"/>
</dbReference>
<evidence type="ECO:0000256" key="4">
    <source>
        <dbReference type="NCBIfam" id="TIGR00655"/>
    </source>
</evidence>
<comment type="function">
    <text evidence="3">Catalyzes the hydrolysis of 10-formyltetrahydrofolate (formyl-FH4) to formate and tetrahydrofolate (FH4).</text>
</comment>
<comment type="pathway">
    <text evidence="3">Purine metabolism; IMP biosynthesis via de novo pathway; formate from 10-formyl-5,6,7,8-tetrahydrofolate: step 1/1.</text>
</comment>
<dbReference type="NCBIfam" id="TIGR00655">
    <property type="entry name" value="PurU"/>
    <property type="match status" value="1"/>
</dbReference>
<dbReference type="RefSeq" id="WP_265767250.1">
    <property type="nucleotide sequence ID" value="NZ_JAGGJA010000013.1"/>
</dbReference>
<dbReference type="CDD" id="cd04875">
    <property type="entry name" value="ACT_F4HF-DF"/>
    <property type="match status" value="1"/>
</dbReference>
<dbReference type="EMBL" id="JAGGJA010000013">
    <property type="protein sequence ID" value="MCW9708466.1"/>
    <property type="molecule type" value="Genomic_DNA"/>
</dbReference>
<dbReference type="HAMAP" id="MF_01927">
    <property type="entry name" value="PurU"/>
    <property type="match status" value="1"/>
</dbReference>
<evidence type="ECO:0000259" key="5">
    <source>
        <dbReference type="PROSITE" id="PS51671"/>
    </source>
</evidence>
<dbReference type="InterPro" id="IPR041729">
    <property type="entry name" value="Formyl-FH4-Hydrolase_C"/>
</dbReference>
<feature type="domain" description="ACT" evidence="5">
    <location>
        <begin position="5"/>
        <end position="82"/>
    </location>
</feature>
<dbReference type="SUPFAM" id="SSF55021">
    <property type="entry name" value="ACT-like"/>
    <property type="match status" value="1"/>
</dbReference>
<dbReference type="Proteomes" id="UP001207918">
    <property type="component" value="Unassembled WGS sequence"/>
</dbReference>
<proteinExistence type="inferred from homology"/>
<dbReference type="GO" id="GO:0008864">
    <property type="term" value="F:formyltetrahydrofolate deformylase activity"/>
    <property type="evidence" value="ECO:0007669"/>
    <property type="project" value="UniProtKB-EC"/>
</dbReference>
<dbReference type="NCBIfam" id="NF004684">
    <property type="entry name" value="PRK06027.1"/>
    <property type="match status" value="1"/>
</dbReference>
<gene>
    <name evidence="3 6" type="primary">purU</name>
    <name evidence="6" type="ORF">J6I44_16510</name>
</gene>
<dbReference type="PROSITE" id="PS51671">
    <property type="entry name" value="ACT"/>
    <property type="match status" value="1"/>
</dbReference>
<dbReference type="InterPro" id="IPR044074">
    <property type="entry name" value="PurU_ACT"/>
</dbReference>
<dbReference type="Gene3D" id="3.40.50.170">
    <property type="entry name" value="Formyl transferase, N-terminal domain"/>
    <property type="match status" value="1"/>
</dbReference>
<keyword evidence="1 3" id="KW-0554">One-carbon metabolism</keyword>